<dbReference type="Gene3D" id="3.30.70.240">
    <property type="match status" value="1"/>
</dbReference>
<dbReference type="SUPFAM" id="SSF54980">
    <property type="entry name" value="EF-G C-terminal domain-like"/>
    <property type="match status" value="2"/>
</dbReference>
<dbReference type="CDD" id="cd04088">
    <property type="entry name" value="EFG_mtEFG_II"/>
    <property type="match status" value="1"/>
</dbReference>
<dbReference type="SUPFAM" id="SSF50447">
    <property type="entry name" value="Translation proteins"/>
    <property type="match status" value="1"/>
</dbReference>
<comment type="similarity">
    <text evidence="1 6">Belongs to the TRAFAC class translation factor GTPase superfamily. Classic translation factor GTPase family. EF-G/EF-2 subfamily.</text>
</comment>
<dbReference type="InterPro" id="IPR004540">
    <property type="entry name" value="Transl_elong_EFG/EF2"/>
</dbReference>
<keyword evidence="6" id="KW-0963">Cytoplasm</keyword>
<reference evidence="10" key="1">
    <citation type="submission" date="2017-09" db="EMBL/GenBank/DDBJ databases">
        <title>Depth-based differentiation of microbial function through sediment-hosted aquifers and enrichment of novel symbionts in the deep terrestrial subsurface.</title>
        <authorList>
            <person name="Probst A.J."/>
            <person name="Ladd B."/>
            <person name="Jarett J.K."/>
            <person name="Geller-Mcgrath D.E."/>
            <person name="Sieber C.M.K."/>
            <person name="Emerson J.B."/>
            <person name="Anantharaman K."/>
            <person name="Thomas B.C."/>
            <person name="Malmstrom R."/>
            <person name="Stieglmeier M."/>
            <person name="Klingl A."/>
            <person name="Woyke T."/>
            <person name="Ryan C.M."/>
            <person name="Banfield J.F."/>
        </authorList>
    </citation>
    <scope>NUCLEOTIDE SEQUENCE [LARGE SCALE GENOMIC DNA]</scope>
</reference>
<dbReference type="FunFam" id="3.30.230.10:FF:000003">
    <property type="entry name" value="Elongation factor G"/>
    <property type="match status" value="1"/>
</dbReference>
<dbReference type="PANTHER" id="PTHR43261:SF1">
    <property type="entry name" value="RIBOSOME-RELEASING FACTOR 2, MITOCHONDRIAL"/>
    <property type="match status" value="1"/>
</dbReference>
<dbReference type="NCBIfam" id="TIGR00231">
    <property type="entry name" value="small_GTP"/>
    <property type="match status" value="1"/>
</dbReference>
<dbReference type="InterPro" id="IPR020568">
    <property type="entry name" value="Ribosomal_Su5_D2-typ_SF"/>
</dbReference>
<comment type="function">
    <text evidence="6">Catalyzes the GTP-dependent ribosomal translocation step during translation elongation. During this step, the ribosome changes from the pre-translocational (PRE) to the post-translocational (POST) state as the newly formed A-site-bound peptidyl-tRNA and P-site-bound deacylated tRNA move to the P and E sites, respectively. Catalyzes the coordinated movement of the two tRNA molecules, the mRNA and conformational changes in the ribosome.</text>
</comment>
<dbReference type="PROSITE" id="PS00301">
    <property type="entry name" value="G_TR_1"/>
    <property type="match status" value="1"/>
</dbReference>
<dbReference type="NCBIfam" id="TIGR00484">
    <property type="entry name" value="EF-G"/>
    <property type="match status" value="1"/>
</dbReference>
<dbReference type="Pfam" id="PF03764">
    <property type="entry name" value="EFG_IV"/>
    <property type="match status" value="1"/>
</dbReference>
<dbReference type="EMBL" id="PFEU01000017">
    <property type="protein sequence ID" value="PJE76645.1"/>
    <property type="molecule type" value="Genomic_DNA"/>
</dbReference>
<dbReference type="Pfam" id="PF03144">
    <property type="entry name" value="GTP_EFTU_D2"/>
    <property type="match status" value="1"/>
</dbReference>
<dbReference type="PANTHER" id="PTHR43261">
    <property type="entry name" value="TRANSLATION ELONGATION FACTOR G-RELATED"/>
    <property type="match status" value="1"/>
</dbReference>
<keyword evidence="4 6" id="KW-0648">Protein biosynthesis</keyword>
<keyword evidence="5 6" id="KW-0342">GTP-binding</keyword>
<dbReference type="AlphaFoldDB" id="A0A2M8LGV4"/>
<dbReference type="FunFam" id="2.40.30.10:FF:000006">
    <property type="entry name" value="Elongation factor G"/>
    <property type="match status" value="1"/>
</dbReference>
<dbReference type="InterPro" id="IPR047872">
    <property type="entry name" value="EFG_IV"/>
</dbReference>
<dbReference type="InterPro" id="IPR005517">
    <property type="entry name" value="Transl_elong_EFG/EF2_IV"/>
</dbReference>
<dbReference type="Gene3D" id="2.40.30.10">
    <property type="entry name" value="Translation factors"/>
    <property type="match status" value="1"/>
</dbReference>
<gene>
    <name evidence="6 9" type="primary">fusA</name>
    <name evidence="9" type="ORF">COV05_03625</name>
</gene>
<evidence type="ECO:0000256" key="4">
    <source>
        <dbReference type="ARBA" id="ARBA00022917"/>
    </source>
</evidence>
<dbReference type="CDD" id="cd01886">
    <property type="entry name" value="EF-G"/>
    <property type="match status" value="1"/>
</dbReference>
<dbReference type="InterPro" id="IPR009022">
    <property type="entry name" value="EFG_III"/>
</dbReference>
<proteinExistence type="inferred from homology"/>
<dbReference type="SMART" id="SM00889">
    <property type="entry name" value="EFG_IV"/>
    <property type="match status" value="1"/>
</dbReference>
<dbReference type="CDD" id="cd01434">
    <property type="entry name" value="EFG_mtEFG1_IV"/>
    <property type="match status" value="1"/>
</dbReference>
<dbReference type="PROSITE" id="PS51722">
    <property type="entry name" value="G_TR_2"/>
    <property type="match status" value="1"/>
</dbReference>
<accession>A0A2M8LGV4</accession>
<dbReference type="InterPro" id="IPR041095">
    <property type="entry name" value="EFG_II"/>
</dbReference>
<dbReference type="PRINTS" id="PR00315">
    <property type="entry name" value="ELONGATNFCT"/>
</dbReference>
<dbReference type="CDD" id="cd03713">
    <property type="entry name" value="EFG_mtEFG_C"/>
    <property type="match status" value="1"/>
</dbReference>
<dbReference type="Gene3D" id="3.40.50.300">
    <property type="entry name" value="P-loop containing nucleotide triphosphate hydrolases"/>
    <property type="match status" value="1"/>
</dbReference>
<dbReference type="CDD" id="cd16262">
    <property type="entry name" value="EFG_III"/>
    <property type="match status" value="1"/>
</dbReference>
<dbReference type="GO" id="GO:0003746">
    <property type="term" value="F:translation elongation factor activity"/>
    <property type="evidence" value="ECO:0007669"/>
    <property type="project" value="UniProtKB-UniRule"/>
</dbReference>
<dbReference type="InterPro" id="IPR000640">
    <property type="entry name" value="EFG_V-like"/>
</dbReference>
<dbReference type="InterPro" id="IPR014721">
    <property type="entry name" value="Ribsml_uS5_D2-typ_fold_subgr"/>
</dbReference>
<evidence type="ECO:0000256" key="7">
    <source>
        <dbReference type="NCBIfam" id="TIGR00484"/>
    </source>
</evidence>
<evidence type="ECO:0000256" key="3">
    <source>
        <dbReference type="ARBA" id="ARBA00022768"/>
    </source>
</evidence>
<dbReference type="InterPro" id="IPR005225">
    <property type="entry name" value="Small_GTP-bd"/>
</dbReference>
<dbReference type="SUPFAM" id="SSF52540">
    <property type="entry name" value="P-loop containing nucleoside triphosphate hydrolases"/>
    <property type="match status" value="1"/>
</dbReference>
<dbReference type="InterPro" id="IPR027417">
    <property type="entry name" value="P-loop_NTPase"/>
</dbReference>
<feature type="binding site" evidence="6">
    <location>
        <begin position="17"/>
        <end position="24"/>
    </location>
    <ligand>
        <name>GTP</name>
        <dbReference type="ChEBI" id="CHEBI:37565"/>
    </ligand>
</feature>
<dbReference type="Pfam" id="PF14492">
    <property type="entry name" value="EFG_III"/>
    <property type="match status" value="1"/>
</dbReference>
<dbReference type="Pfam" id="PF00009">
    <property type="entry name" value="GTP_EFTU"/>
    <property type="match status" value="1"/>
</dbReference>
<dbReference type="NCBIfam" id="NF009381">
    <property type="entry name" value="PRK12740.1-5"/>
    <property type="match status" value="1"/>
</dbReference>
<dbReference type="GO" id="GO:0032790">
    <property type="term" value="P:ribosome disassembly"/>
    <property type="evidence" value="ECO:0007669"/>
    <property type="project" value="TreeGrafter"/>
</dbReference>
<dbReference type="FunFam" id="3.30.70.240:FF:000001">
    <property type="entry name" value="Elongation factor G"/>
    <property type="match status" value="1"/>
</dbReference>
<dbReference type="FunFam" id="3.30.70.870:FF:000001">
    <property type="entry name" value="Elongation factor G"/>
    <property type="match status" value="1"/>
</dbReference>
<dbReference type="InterPro" id="IPR035649">
    <property type="entry name" value="EFG_V"/>
</dbReference>
<dbReference type="FunFam" id="3.40.50.300:FF:000029">
    <property type="entry name" value="Elongation factor G"/>
    <property type="match status" value="1"/>
</dbReference>
<sequence length="698" mass="77220">MPREYPLDKIRNFGIFAHIDAGKTTVSERVLFYTGRKHKIGEVHEGEATMDWMEQERERGITITAAATTCFWKDHQINLIDTPGHIDFTVEVKRSMRVLDGGIAVFDGVAGVEPQSETNWRYADDFHVPRLVFINKLDRTGADFYKDVASVHNRLTKKAYPIQLPIGTESDFIGVINLLTMKAHFYRDDQGKDIDIVEIPEEYKAKSDEYRAALLEAVAENDEAIMEKYLAGEEPTLEEVKAVIRKATIANEFIPILCGSALKNKGVQLLLDAAVDFLPSPLDVPEFQGTDPDDSEVVIVRHSSDEEPFSALAFKIAADPFVGKLAFFRVYSGSVKAGSYILNSSTGGKERVGRIVRLHANSREEITEVHAGEIAAMVGLKETFTGHTLCDPENPILLESIIFPEPVISIAIEPKTKQDQEKMGVALNKLAEEDPTFRVRTDEETNQVIISGMGELHLDIIVDRLKREFSVECNVGQPQVSYRETIKGNADGEGKFVRQSGGRGQYGHALIHLEKLEPGAGTEFEEIVKGGTIPREYFNAIEKGIREAADRGVLAGYPILDVKAVLYDGSYHDVDSSEAAFKVAGSMAFQEAAKKAGINLLEPVMKVEVVTPEDFMGTVVGDLNAKRGQIQSMEDRSGAKVIDAFVPLAEMFGYATSLRSITQGRASYSMEFAHYDVVPSNVAKEIVEKRGEGPSRKH</sequence>
<dbReference type="InterPro" id="IPR035647">
    <property type="entry name" value="EFG_III/V"/>
</dbReference>
<keyword evidence="2 6" id="KW-0547">Nucleotide-binding</keyword>
<feature type="binding site" evidence="6">
    <location>
        <begin position="81"/>
        <end position="85"/>
    </location>
    <ligand>
        <name>GTP</name>
        <dbReference type="ChEBI" id="CHEBI:37565"/>
    </ligand>
</feature>
<evidence type="ECO:0000256" key="1">
    <source>
        <dbReference type="ARBA" id="ARBA00005870"/>
    </source>
</evidence>
<dbReference type="Pfam" id="PF00679">
    <property type="entry name" value="EFG_C"/>
    <property type="match status" value="1"/>
</dbReference>
<dbReference type="GO" id="GO:0005525">
    <property type="term" value="F:GTP binding"/>
    <property type="evidence" value="ECO:0007669"/>
    <property type="project" value="UniProtKB-UniRule"/>
</dbReference>
<feature type="binding site" evidence="6">
    <location>
        <begin position="135"/>
        <end position="138"/>
    </location>
    <ligand>
        <name>GTP</name>
        <dbReference type="ChEBI" id="CHEBI:37565"/>
    </ligand>
</feature>
<comment type="caution">
    <text evidence="9">The sequence shown here is derived from an EMBL/GenBank/DDBJ whole genome shotgun (WGS) entry which is preliminary data.</text>
</comment>
<evidence type="ECO:0000313" key="9">
    <source>
        <dbReference type="EMBL" id="PJE76645.1"/>
    </source>
</evidence>
<dbReference type="Gene3D" id="3.30.70.870">
    <property type="entry name" value="Elongation Factor G (Translational Gtpase), domain 3"/>
    <property type="match status" value="1"/>
</dbReference>
<dbReference type="HAMAP" id="MF_00054_B">
    <property type="entry name" value="EF_G_EF_2_B"/>
    <property type="match status" value="1"/>
</dbReference>
<evidence type="ECO:0000256" key="5">
    <source>
        <dbReference type="ARBA" id="ARBA00023134"/>
    </source>
</evidence>
<protein>
    <recommendedName>
        <fullName evidence="6 7">Elongation factor G</fullName>
        <shortName evidence="6">EF-G</shortName>
    </recommendedName>
</protein>
<name>A0A2M8LGV4_9BACT</name>
<dbReference type="InterPro" id="IPR031157">
    <property type="entry name" value="G_TR_CS"/>
</dbReference>
<dbReference type="GO" id="GO:0003924">
    <property type="term" value="F:GTPase activity"/>
    <property type="evidence" value="ECO:0007669"/>
    <property type="project" value="InterPro"/>
</dbReference>
<keyword evidence="3 6" id="KW-0251">Elongation factor</keyword>
<dbReference type="Gene3D" id="3.30.230.10">
    <property type="match status" value="1"/>
</dbReference>
<evidence type="ECO:0000313" key="10">
    <source>
        <dbReference type="Proteomes" id="UP000231436"/>
    </source>
</evidence>
<organism evidence="9 10">
    <name type="scientific">Candidatus Uhrbacteria bacterium CG10_big_fil_rev_8_21_14_0_10_48_16</name>
    <dbReference type="NCBI Taxonomy" id="1975038"/>
    <lineage>
        <taxon>Bacteria</taxon>
        <taxon>Candidatus Uhriibacteriota</taxon>
    </lineage>
</organism>
<comment type="subcellular location">
    <subcellularLocation>
        <location evidence="6">Cytoplasm</location>
    </subcellularLocation>
</comment>
<dbReference type="InterPro" id="IPR000795">
    <property type="entry name" value="T_Tr_GTP-bd_dom"/>
</dbReference>
<dbReference type="SUPFAM" id="SSF54211">
    <property type="entry name" value="Ribosomal protein S5 domain 2-like"/>
    <property type="match status" value="1"/>
</dbReference>
<dbReference type="InterPro" id="IPR004161">
    <property type="entry name" value="EFTu-like_2"/>
</dbReference>
<dbReference type="SMART" id="SM00838">
    <property type="entry name" value="EFG_C"/>
    <property type="match status" value="1"/>
</dbReference>
<dbReference type="GO" id="GO:0005737">
    <property type="term" value="C:cytoplasm"/>
    <property type="evidence" value="ECO:0007669"/>
    <property type="project" value="UniProtKB-SubCell"/>
</dbReference>
<feature type="domain" description="Tr-type G" evidence="8">
    <location>
        <begin position="8"/>
        <end position="282"/>
    </location>
</feature>
<evidence type="ECO:0000256" key="6">
    <source>
        <dbReference type="HAMAP-Rule" id="MF_00054"/>
    </source>
</evidence>
<evidence type="ECO:0000256" key="2">
    <source>
        <dbReference type="ARBA" id="ARBA00022741"/>
    </source>
</evidence>
<evidence type="ECO:0000259" key="8">
    <source>
        <dbReference type="PROSITE" id="PS51722"/>
    </source>
</evidence>
<dbReference type="Proteomes" id="UP000231436">
    <property type="component" value="Unassembled WGS sequence"/>
</dbReference>
<dbReference type="InterPro" id="IPR009000">
    <property type="entry name" value="Transl_B-barrel_sf"/>
</dbReference>